<dbReference type="GO" id="GO:0000978">
    <property type="term" value="F:RNA polymerase II cis-regulatory region sequence-specific DNA binding"/>
    <property type="evidence" value="ECO:0007669"/>
    <property type="project" value="TreeGrafter"/>
</dbReference>
<dbReference type="Pfam" id="PF00751">
    <property type="entry name" value="DM"/>
    <property type="match status" value="1"/>
</dbReference>
<reference evidence="10" key="1">
    <citation type="submission" date="2025-08" db="UniProtKB">
        <authorList>
            <consortium name="Ensembl"/>
        </authorList>
    </citation>
    <scope>IDENTIFICATION</scope>
</reference>
<keyword evidence="8" id="KW-0812">Transmembrane</keyword>
<name>A0A3Q3X1M3_MOLML</name>
<dbReference type="PROSITE" id="PS40000">
    <property type="entry name" value="DM_1"/>
    <property type="match status" value="1"/>
</dbReference>
<dbReference type="AlphaFoldDB" id="A0A3Q3X1M3"/>
<evidence type="ECO:0000256" key="3">
    <source>
        <dbReference type="ARBA" id="ARBA00022833"/>
    </source>
</evidence>
<dbReference type="InterPro" id="IPR036407">
    <property type="entry name" value="DM_DNA-bd_sf"/>
</dbReference>
<evidence type="ECO:0000256" key="2">
    <source>
        <dbReference type="ARBA" id="ARBA00022723"/>
    </source>
</evidence>
<dbReference type="GO" id="GO:0007548">
    <property type="term" value="P:sex differentiation"/>
    <property type="evidence" value="ECO:0007669"/>
    <property type="project" value="TreeGrafter"/>
</dbReference>
<sequence length="170" mass="18778">SHKDERTLRLFTLRKPSFKIFSLPPGPKCTRCRHHGLVVPLKGHKKRCPYLSCGCWKCGLITERTRIATLQRHLRPNTGQRPAEGGTGSPSALAGGSQPVTSGLTPPPPGEAPGRLFPVCTVGHSICTAINIKISHYIVLHFLILTFARHFYAFMRSAVRHVLKLNTLLV</sequence>
<dbReference type="InterPro" id="IPR026607">
    <property type="entry name" value="DMRT"/>
</dbReference>
<dbReference type="GO" id="GO:0000981">
    <property type="term" value="F:DNA-binding transcription factor activity, RNA polymerase II-specific"/>
    <property type="evidence" value="ECO:0007669"/>
    <property type="project" value="TreeGrafter"/>
</dbReference>
<dbReference type="GO" id="GO:0046872">
    <property type="term" value="F:metal ion binding"/>
    <property type="evidence" value="ECO:0007669"/>
    <property type="project" value="UniProtKB-KW"/>
</dbReference>
<proteinExistence type="inferred from homology"/>
<dbReference type="PROSITE" id="PS50809">
    <property type="entry name" value="DM_2"/>
    <property type="match status" value="1"/>
</dbReference>
<comment type="subcellular location">
    <subcellularLocation>
        <location evidence="6">Nucleus</location>
    </subcellularLocation>
</comment>
<evidence type="ECO:0000256" key="4">
    <source>
        <dbReference type="ARBA" id="ARBA00023125"/>
    </source>
</evidence>
<evidence type="ECO:0000256" key="6">
    <source>
        <dbReference type="PROSITE-ProRule" id="PRU00070"/>
    </source>
</evidence>
<keyword evidence="8" id="KW-0472">Membrane</keyword>
<feature type="domain" description="DM" evidence="9">
    <location>
        <begin position="29"/>
        <end position="76"/>
    </location>
</feature>
<evidence type="ECO:0000313" key="11">
    <source>
        <dbReference type="Proteomes" id="UP000261620"/>
    </source>
</evidence>
<evidence type="ECO:0000256" key="1">
    <source>
        <dbReference type="ARBA" id="ARBA00006834"/>
    </source>
</evidence>
<dbReference type="Ensembl" id="ENSMMOT00000019292.1">
    <property type="protein sequence ID" value="ENSMMOP00000018977.1"/>
    <property type="gene ID" value="ENSMMOG00000014367.1"/>
</dbReference>
<dbReference type="SUPFAM" id="SSF82927">
    <property type="entry name" value="Cysteine-rich DNA binding domain, (DM domain)"/>
    <property type="match status" value="1"/>
</dbReference>
<feature type="DNA-binding region" description="DM" evidence="6">
    <location>
        <begin position="29"/>
        <end position="76"/>
    </location>
</feature>
<dbReference type="PANTHER" id="PTHR12322">
    <property type="entry name" value="DOUBLESEX AND MAB-3 RELATED TRANSCRIPTION FACTOR DMRT"/>
    <property type="match status" value="1"/>
</dbReference>
<dbReference type="InterPro" id="IPR001275">
    <property type="entry name" value="DM_DNA-bd"/>
</dbReference>
<dbReference type="GO" id="GO:0005634">
    <property type="term" value="C:nucleus"/>
    <property type="evidence" value="ECO:0007669"/>
    <property type="project" value="UniProtKB-SubCell"/>
</dbReference>
<evidence type="ECO:0000256" key="5">
    <source>
        <dbReference type="ARBA" id="ARBA00023242"/>
    </source>
</evidence>
<dbReference type="STRING" id="94237.ENSMMOP00000018977"/>
<keyword evidence="3 6" id="KW-0862">Zinc</keyword>
<keyword evidence="8" id="KW-1133">Transmembrane helix</keyword>
<evidence type="ECO:0000259" key="9">
    <source>
        <dbReference type="PROSITE" id="PS50809"/>
    </source>
</evidence>
<dbReference type="SMART" id="SM00301">
    <property type="entry name" value="DM"/>
    <property type="match status" value="1"/>
</dbReference>
<protein>
    <recommendedName>
        <fullName evidence="9">DM domain-containing protein</fullName>
    </recommendedName>
</protein>
<dbReference type="Gene3D" id="4.10.1040.10">
    <property type="entry name" value="DM DNA-binding domain"/>
    <property type="match status" value="1"/>
</dbReference>
<keyword evidence="2 6" id="KW-0479">Metal-binding</keyword>
<organism evidence="10 11">
    <name type="scientific">Mola mola</name>
    <name type="common">Ocean sunfish</name>
    <name type="synonym">Tetraodon mola</name>
    <dbReference type="NCBI Taxonomy" id="94237"/>
    <lineage>
        <taxon>Eukaryota</taxon>
        <taxon>Metazoa</taxon>
        <taxon>Chordata</taxon>
        <taxon>Craniata</taxon>
        <taxon>Vertebrata</taxon>
        <taxon>Euteleostomi</taxon>
        <taxon>Actinopterygii</taxon>
        <taxon>Neopterygii</taxon>
        <taxon>Teleostei</taxon>
        <taxon>Neoteleostei</taxon>
        <taxon>Acanthomorphata</taxon>
        <taxon>Eupercaria</taxon>
        <taxon>Tetraodontiformes</taxon>
        <taxon>Molidae</taxon>
        <taxon>Mola</taxon>
    </lineage>
</organism>
<dbReference type="PANTHER" id="PTHR12322:SF53">
    <property type="entry name" value="DOUBLESEX-MAB RELATED 11E"/>
    <property type="match status" value="1"/>
</dbReference>
<keyword evidence="5 6" id="KW-0539">Nucleus</keyword>
<feature type="region of interest" description="Disordered" evidence="7">
    <location>
        <begin position="72"/>
        <end position="108"/>
    </location>
</feature>
<reference evidence="10" key="2">
    <citation type="submission" date="2025-09" db="UniProtKB">
        <authorList>
            <consortium name="Ensembl"/>
        </authorList>
    </citation>
    <scope>IDENTIFICATION</scope>
</reference>
<accession>A0A3Q3X1M3</accession>
<dbReference type="Proteomes" id="UP000261620">
    <property type="component" value="Unplaced"/>
</dbReference>
<keyword evidence="4 6" id="KW-0238">DNA-binding</keyword>
<comment type="similarity">
    <text evidence="1">Belongs to the DMRT family.</text>
</comment>
<keyword evidence="11" id="KW-1185">Reference proteome</keyword>
<evidence type="ECO:0000256" key="7">
    <source>
        <dbReference type="SAM" id="MobiDB-lite"/>
    </source>
</evidence>
<evidence type="ECO:0000313" key="10">
    <source>
        <dbReference type="Ensembl" id="ENSMMOP00000018977.1"/>
    </source>
</evidence>
<feature type="transmembrane region" description="Helical" evidence="8">
    <location>
        <begin position="134"/>
        <end position="155"/>
    </location>
</feature>
<evidence type="ECO:0000256" key="8">
    <source>
        <dbReference type="SAM" id="Phobius"/>
    </source>
</evidence>